<dbReference type="Gene3D" id="3.40.140.10">
    <property type="entry name" value="Cytidine Deaminase, domain 2"/>
    <property type="match status" value="1"/>
</dbReference>
<evidence type="ECO:0000256" key="5">
    <source>
        <dbReference type="ARBA" id="ARBA00022833"/>
    </source>
</evidence>
<protein>
    <submittedName>
        <fullName evidence="8">DNA repair protein RadC</fullName>
    </submittedName>
</protein>
<dbReference type="PROSITE" id="PS01302">
    <property type="entry name" value="UPF0758"/>
    <property type="match status" value="1"/>
</dbReference>
<accession>A0A1Y3PD03</accession>
<dbReference type="InterPro" id="IPR025657">
    <property type="entry name" value="RadC_JAB"/>
</dbReference>
<evidence type="ECO:0000256" key="4">
    <source>
        <dbReference type="ARBA" id="ARBA00022801"/>
    </source>
</evidence>
<keyword evidence="6" id="KW-0482">Metalloprotease</keyword>
<evidence type="ECO:0000256" key="6">
    <source>
        <dbReference type="ARBA" id="ARBA00023049"/>
    </source>
</evidence>
<evidence type="ECO:0000256" key="1">
    <source>
        <dbReference type="ARBA" id="ARBA00010243"/>
    </source>
</evidence>
<keyword evidence="4" id="KW-0378">Hydrolase</keyword>
<feature type="domain" description="MPN" evidence="7">
    <location>
        <begin position="39"/>
        <end position="160"/>
    </location>
</feature>
<dbReference type="GO" id="GO:0006508">
    <property type="term" value="P:proteolysis"/>
    <property type="evidence" value="ECO:0007669"/>
    <property type="project" value="UniProtKB-KW"/>
</dbReference>
<sequence>MELVVREADLANLTEKNRQKARQLIEMLSQVMKNETPVRIQRPLDVYQLSLDLIPLSQEHFVVYFLSSKNRIIERKIISIGSLNATVVHPREVFREAILRSCAAIVCVHNHPSGDPAPSPEDIEVTRRLIEAGHIIGIDVLDHVIVGRDGYVSMKEGGLIA</sequence>
<evidence type="ECO:0000313" key="8">
    <source>
        <dbReference type="EMBL" id="OUM85221.1"/>
    </source>
</evidence>
<dbReference type="PROSITE" id="PS50249">
    <property type="entry name" value="MPN"/>
    <property type="match status" value="1"/>
</dbReference>
<dbReference type="SUPFAM" id="SSF102712">
    <property type="entry name" value="JAB1/MPN domain"/>
    <property type="match status" value="1"/>
</dbReference>
<keyword evidence="2" id="KW-0645">Protease</keyword>
<evidence type="ECO:0000256" key="3">
    <source>
        <dbReference type="ARBA" id="ARBA00022723"/>
    </source>
</evidence>
<comment type="caution">
    <text evidence="8">The sequence shown here is derived from an EMBL/GenBank/DDBJ whole genome shotgun (WGS) entry which is preliminary data.</text>
</comment>
<dbReference type="CDD" id="cd08071">
    <property type="entry name" value="MPN_DUF2466"/>
    <property type="match status" value="1"/>
</dbReference>
<evidence type="ECO:0000313" key="9">
    <source>
        <dbReference type="Proteomes" id="UP000196475"/>
    </source>
</evidence>
<name>A0A1Y3PD03_9BACI</name>
<dbReference type="GO" id="GO:0008237">
    <property type="term" value="F:metallopeptidase activity"/>
    <property type="evidence" value="ECO:0007669"/>
    <property type="project" value="UniProtKB-KW"/>
</dbReference>
<dbReference type="NCBIfam" id="TIGR00608">
    <property type="entry name" value="radc"/>
    <property type="match status" value="1"/>
</dbReference>
<dbReference type="InterPro" id="IPR020891">
    <property type="entry name" value="UPF0758_CS"/>
</dbReference>
<dbReference type="Pfam" id="PF04002">
    <property type="entry name" value="RadC"/>
    <property type="match status" value="1"/>
</dbReference>
<comment type="similarity">
    <text evidence="1">Belongs to the UPF0758 family.</text>
</comment>
<dbReference type="PANTHER" id="PTHR30471">
    <property type="entry name" value="DNA REPAIR PROTEIN RADC"/>
    <property type="match status" value="1"/>
</dbReference>
<evidence type="ECO:0000259" key="7">
    <source>
        <dbReference type="PROSITE" id="PS50249"/>
    </source>
</evidence>
<proteinExistence type="inferred from homology"/>
<dbReference type="AlphaFoldDB" id="A0A1Y3PD03"/>
<dbReference type="InterPro" id="IPR001405">
    <property type="entry name" value="UPF0758"/>
</dbReference>
<gene>
    <name evidence="8" type="ORF">BAA01_00150</name>
</gene>
<organism evidence="8 9">
    <name type="scientific">Bacillus thermozeamaize</name>
    <dbReference type="NCBI Taxonomy" id="230954"/>
    <lineage>
        <taxon>Bacteria</taxon>
        <taxon>Bacillati</taxon>
        <taxon>Bacillota</taxon>
        <taxon>Bacilli</taxon>
        <taxon>Bacillales</taxon>
        <taxon>Bacillaceae</taxon>
        <taxon>Bacillus</taxon>
    </lineage>
</organism>
<dbReference type="GO" id="GO:0046872">
    <property type="term" value="F:metal ion binding"/>
    <property type="evidence" value="ECO:0007669"/>
    <property type="project" value="UniProtKB-KW"/>
</dbReference>
<dbReference type="Proteomes" id="UP000196475">
    <property type="component" value="Unassembled WGS sequence"/>
</dbReference>
<dbReference type="PANTHER" id="PTHR30471:SF3">
    <property type="entry name" value="UPF0758 PROTEIN YEES-RELATED"/>
    <property type="match status" value="1"/>
</dbReference>
<reference evidence="9" key="1">
    <citation type="submission" date="2016-06" db="EMBL/GenBank/DDBJ databases">
        <authorList>
            <person name="Nascimento L."/>
            <person name="Pereira R.V."/>
            <person name="Martins L.F."/>
            <person name="Quaggio R.B."/>
            <person name="Silva A.M."/>
            <person name="Setubal J.C."/>
        </authorList>
    </citation>
    <scope>NUCLEOTIDE SEQUENCE [LARGE SCALE GENOMIC DNA]</scope>
</reference>
<dbReference type="EMBL" id="LZRT01000108">
    <property type="protein sequence ID" value="OUM85221.1"/>
    <property type="molecule type" value="Genomic_DNA"/>
</dbReference>
<keyword evidence="5" id="KW-0862">Zinc</keyword>
<evidence type="ECO:0000256" key="2">
    <source>
        <dbReference type="ARBA" id="ARBA00022670"/>
    </source>
</evidence>
<keyword evidence="3" id="KW-0479">Metal-binding</keyword>
<dbReference type="InterPro" id="IPR037518">
    <property type="entry name" value="MPN"/>
</dbReference>